<dbReference type="EMBL" id="BNAJ01000007">
    <property type="protein sequence ID" value="GHF50992.1"/>
    <property type="molecule type" value="Genomic_DNA"/>
</dbReference>
<evidence type="ECO:0000313" key="10">
    <source>
        <dbReference type="Proteomes" id="UP000539473"/>
    </source>
</evidence>
<reference evidence="8" key="1">
    <citation type="journal article" date="2014" name="Int. J. Syst. Evol. Microbiol.">
        <title>Complete genome of a new Firmicutes species belonging to the dominant human colonic microbiota ('Ruminococcus bicirculans') reveals two chromosomes and a selective capacity to utilize plant glucans.</title>
        <authorList>
            <consortium name="NISC Comparative Sequencing Program"/>
            <person name="Wegmann U."/>
            <person name="Louis P."/>
            <person name="Goesmann A."/>
            <person name="Henrissat B."/>
            <person name="Duncan S.H."/>
            <person name="Flint H.J."/>
        </authorList>
    </citation>
    <scope>NUCLEOTIDE SEQUENCE</scope>
    <source>
        <strain evidence="8">CGMCC 1.18437</strain>
    </source>
</reference>
<dbReference type="SUPFAM" id="SSF46626">
    <property type="entry name" value="Cytochrome c"/>
    <property type="match status" value="1"/>
</dbReference>
<feature type="signal peptide" evidence="6">
    <location>
        <begin position="1"/>
        <end position="19"/>
    </location>
</feature>
<comment type="caution">
    <text evidence="9">The sequence shown here is derived from an EMBL/GenBank/DDBJ whole genome shotgun (WGS) entry which is preliminary data.</text>
</comment>
<dbReference type="GO" id="GO:0046872">
    <property type="term" value="F:metal ion binding"/>
    <property type="evidence" value="ECO:0007669"/>
    <property type="project" value="UniProtKB-KW"/>
</dbReference>
<keyword evidence="6" id="KW-0732">Signal</keyword>
<dbReference type="Proteomes" id="UP000539473">
    <property type="component" value="Unassembled WGS sequence"/>
</dbReference>
<dbReference type="EMBL" id="JACHFK010000007">
    <property type="protein sequence ID" value="MBB5377511.1"/>
    <property type="molecule type" value="Genomic_DNA"/>
</dbReference>
<evidence type="ECO:0000256" key="3">
    <source>
        <dbReference type="ARBA" id="ARBA00023004"/>
    </source>
</evidence>
<evidence type="ECO:0000256" key="5">
    <source>
        <dbReference type="SAM" id="MobiDB-lite"/>
    </source>
</evidence>
<feature type="domain" description="Cytochrome c" evidence="7">
    <location>
        <begin position="29"/>
        <end position="107"/>
    </location>
</feature>
<sequence>MRPVPLLLPLLLSPLCALAAAPAPDARAAQVQRGEVLYYQACAICHGDRREGLSGPALSGPDFEATFGGGQVAALHTVIAVTMPDERPGSLSAQEALDVTAYLLDTSGLPRPDGELGAASLDALPTRAR</sequence>
<protein>
    <submittedName>
        <fullName evidence="9">Cytochrome c</fullName>
    </submittedName>
</protein>
<dbReference type="Gene3D" id="1.10.760.10">
    <property type="entry name" value="Cytochrome c-like domain"/>
    <property type="match status" value="1"/>
</dbReference>
<keyword evidence="1 4" id="KW-0349">Heme</keyword>
<dbReference type="GO" id="GO:0020037">
    <property type="term" value="F:heme binding"/>
    <property type="evidence" value="ECO:0007669"/>
    <property type="project" value="InterPro"/>
</dbReference>
<dbReference type="AlphaFoldDB" id="A0A7W8NQ48"/>
<reference evidence="8" key="4">
    <citation type="submission" date="2024-05" db="EMBL/GenBank/DDBJ databases">
        <authorList>
            <person name="Sun Q."/>
            <person name="Zhou Y."/>
        </authorList>
    </citation>
    <scope>NUCLEOTIDE SEQUENCE</scope>
    <source>
        <strain evidence="8">CGMCC 1.18437</strain>
    </source>
</reference>
<organism evidence="9 10">
    <name type="scientific">Deinococcus metalli</name>
    <dbReference type="NCBI Taxonomy" id="1141878"/>
    <lineage>
        <taxon>Bacteria</taxon>
        <taxon>Thermotogati</taxon>
        <taxon>Deinococcota</taxon>
        <taxon>Deinococci</taxon>
        <taxon>Deinococcales</taxon>
        <taxon>Deinococcaceae</taxon>
        <taxon>Deinococcus</taxon>
    </lineage>
</organism>
<dbReference type="RefSeq" id="WP_184113129.1">
    <property type="nucleotide sequence ID" value="NZ_BNAJ01000007.1"/>
</dbReference>
<gene>
    <name evidence="8" type="ORF">GCM10017781_29400</name>
    <name evidence="9" type="ORF">HNQ07_003003</name>
</gene>
<dbReference type="PROSITE" id="PS51007">
    <property type="entry name" value="CYTC"/>
    <property type="match status" value="1"/>
</dbReference>
<evidence type="ECO:0000313" key="9">
    <source>
        <dbReference type="EMBL" id="MBB5377511.1"/>
    </source>
</evidence>
<dbReference type="GO" id="GO:0009055">
    <property type="term" value="F:electron transfer activity"/>
    <property type="evidence" value="ECO:0007669"/>
    <property type="project" value="InterPro"/>
</dbReference>
<evidence type="ECO:0000256" key="4">
    <source>
        <dbReference type="PROSITE-ProRule" id="PRU00433"/>
    </source>
</evidence>
<proteinExistence type="predicted"/>
<dbReference type="Proteomes" id="UP000619376">
    <property type="component" value="Unassembled WGS sequence"/>
</dbReference>
<feature type="chain" id="PRO_5030954027" evidence="6">
    <location>
        <begin position="20"/>
        <end position="129"/>
    </location>
</feature>
<accession>A0A7W8NQ48</accession>
<feature type="region of interest" description="Disordered" evidence="5">
    <location>
        <begin position="107"/>
        <end position="129"/>
    </location>
</feature>
<dbReference type="InterPro" id="IPR036909">
    <property type="entry name" value="Cyt_c-like_dom_sf"/>
</dbReference>
<evidence type="ECO:0000313" key="8">
    <source>
        <dbReference type="EMBL" id="GHF50992.1"/>
    </source>
</evidence>
<reference evidence="9 10" key="3">
    <citation type="submission" date="2020-08" db="EMBL/GenBank/DDBJ databases">
        <title>Genomic Encyclopedia of Type Strains, Phase IV (KMG-IV): sequencing the most valuable type-strain genomes for metagenomic binning, comparative biology and taxonomic classification.</title>
        <authorList>
            <person name="Goeker M."/>
        </authorList>
    </citation>
    <scope>NUCLEOTIDE SEQUENCE [LARGE SCALE GENOMIC DNA]</scope>
    <source>
        <strain evidence="9 10">DSM 27521</strain>
    </source>
</reference>
<reference evidence="11" key="2">
    <citation type="journal article" date="2019" name="Int. J. Syst. Evol. Microbiol.">
        <title>The Global Catalogue of Microorganisms (GCM) 10K type strain sequencing project: providing services to taxonomists for standard genome sequencing and annotation.</title>
        <authorList>
            <consortium name="The Broad Institute Genomics Platform"/>
            <consortium name="The Broad Institute Genome Sequencing Center for Infectious Disease"/>
            <person name="Wu L."/>
            <person name="Ma J."/>
        </authorList>
    </citation>
    <scope>NUCLEOTIDE SEQUENCE [LARGE SCALE GENOMIC DNA]</scope>
    <source>
        <strain evidence="11">CGMCC 1.18437</strain>
    </source>
</reference>
<evidence type="ECO:0000259" key="7">
    <source>
        <dbReference type="PROSITE" id="PS51007"/>
    </source>
</evidence>
<dbReference type="Pfam" id="PF13442">
    <property type="entry name" value="Cytochrome_CBB3"/>
    <property type="match status" value="1"/>
</dbReference>
<keyword evidence="11" id="KW-1185">Reference proteome</keyword>
<evidence type="ECO:0000256" key="6">
    <source>
        <dbReference type="SAM" id="SignalP"/>
    </source>
</evidence>
<keyword evidence="2 4" id="KW-0479">Metal-binding</keyword>
<keyword evidence="3 4" id="KW-0408">Iron</keyword>
<evidence type="ECO:0000256" key="2">
    <source>
        <dbReference type="ARBA" id="ARBA00022723"/>
    </source>
</evidence>
<name>A0A7W8NQ48_9DEIO</name>
<dbReference type="InterPro" id="IPR009056">
    <property type="entry name" value="Cyt_c-like_dom"/>
</dbReference>
<evidence type="ECO:0000313" key="11">
    <source>
        <dbReference type="Proteomes" id="UP000619376"/>
    </source>
</evidence>
<evidence type="ECO:0000256" key="1">
    <source>
        <dbReference type="ARBA" id="ARBA00022617"/>
    </source>
</evidence>